<reference evidence="2" key="2">
    <citation type="submission" date="2019-04" db="UniProtKB">
        <authorList>
            <consortium name="EnsemblPlants"/>
        </authorList>
    </citation>
    <scope>IDENTIFICATION</scope>
    <source>
        <strain evidence="2">cv. Heinz 1706</strain>
    </source>
</reference>
<dbReference type="PANTHER" id="PTHR33187:SF11">
    <property type="entry name" value="AMINOTRANSFERASE-LIKE PLANT MOBILE DOMAIN-CONTAINING PROTEIN"/>
    <property type="match status" value="1"/>
</dbReference>
<dbReference type="PANTHER" id="PTHR33187">
    <property type="entry name" value="WU:FI09B08"/>
    <property type="match status" value="1"/>
</dbReference>
<reference evidence="2" key="1">
    <citation type="journal article" date="2012" name="Nature">
        <title>The tomato genome sequence provides insights into fleshy fruit evolution.</title>
        <authorList>
            <consortium name="Tomato Genome Consortium"/>
        </authorList>
    </citation>
    <scope>NUCLEOTIDE SEQUENCE [LARGE SCALE GENOMIC DNA]</scope>
    <source>
        <strain evidence="2">cv. Heinz 1706</strain>
    </source>
</reference>
<proteinExistence type="predicted"/>
<protein>
    <submittedName>
        <fullName evidence="2">Uncharacterized protein</fullName>
    </submittedName>
</protein>
<dbReference type="AlphaFoldDB" id="A0A494G8V4"/>
<dbReference type="Proteomes" id="UP000004994">
    <property type="component" value="Unassembled WGS sequence"/>
</dbReference>
<accession>A0A494G8V4</accession>
<evidence type="ECO:0000313" key="3">
    <source>
        <dbReference type="Proteomes" id="UP000004994"/>
    </source>
</evidence>
<dbReference type="Gramene" id="Solyc00g015737.1.1">
    <property type="protein sequence ID" value="Solyc00g015737.1.1"/>
    <property type="gene ID" value="Solyc00g015737.1"/>
</dbReference>
<dbReference type="EnsemblPlants" id="Solyc00g015737.1.1">
    <property type="protein sequence ID" value="Solyc00g015737.1.1"/>
    <property type="gene ID" value="Solyc00g015737.1"/>
</dbReference>
<organism evidence="2">
    <name type="scientific">Solanum lycopersicum</name>
    <name type="common">Tomato</name>
    <name type="synonym">Lycopersicon esculentum</name>
    <dbReference type="NCBI Taxonomy" id="4081"/>
    <lineage>
        <taxon>Eukaryota</taxon>
        <taxon>Viridiplantae</taxon>
        <taxon>Streptophyta</taxon>
        <taxon>Embryophyta</taxon>
        <taxon>Tracheophyta</taxon>
        <taxon>Spermatophyta</taxon>
        <taxon>Magnoliopsida</taxon>
        <taxon>eudicotyledons</taxon>
        <taxon>Gunneridae</taxon>
        <taxon>Pentapetalae</taxon>
        <taxon>asterids</taxon>
        <taxon>lamiids</taxon>
        <taxon>Solanales</taxon>
        <taxon>Solanaceae</taxon>
        <taxon>Solanoideae</taxon>
        <taxon>Solaneae</taxon>
        <taxon>Solanum</taxon>
        <taxon>Solanum subgen. Lycopersicon</taxon>
    </lineage>
</organism>
<evidence type="ECO:0000313" key="2">
    <source>
        <dbReference type="EnsemblPlants" id="Solyc00g015737.1.1"/>
    </source>
</evidence>
<name>A0A494G8V4_SOLLC</name>
<dbReference type="InParanoid" id="A0A494G8V4"/>
<feature type="region of interest" description="Disordered" evidence="1">
    <location>
        <begin position="128"/>
        <end position="147"/>
    </location>
</feature>
<evidence type="ECO:0000256" key="1">
    <source>
        <dbReference type="SAM" id="MobiDB-lite"/>
    </source>
</evidence>
<feature type="compositionally biased region" description="Polar residues" evidence="1">
    <location>
        <begin position="134"/>
        <end position="147"/>
    </location>
</feature>
<keyword evidence="3" id="KW-1185">Reference proteome</keyword>
<sequence>MTSPLLDGRHDRMTSGGSCHHRLWEAHTVERRWAWHEITAFEQHLWSNDVGRDMPSPPLDNTLSKTTAGVACHHCRWAAHTVEQRQAWHDITSIGLHAWSEDVGRGMTSPPLDSTHVRQRRARHDITALEQHTRSGMTSPPLGSTHD</sequence>